<dbReference type="Proteomes" id="UP000821865">
    <property type="component" value="Chromosome 1"/>
</dbReference>
<reference evidence="1" key="1">
    <citation type="submission" date="2020-05" db="EMBL/GenBank/DDBJ databases">
        <title>Large-scale comparative analyses of tick genomes elucidate their genetic diversity and vector capacities.</title>
        <authorList>
            <person name="Jia N."/>
            <person name="Wang J."/>
            <person name="Shi W."/>
            <person name="Du L."/>
            <person name="Sun Y."/>
            <person name="Zhan W."/>
            <person name="Jiang J."/>
            <person name="Wang Q."/>
            <person name="Zhang B."/>
            <person name="Ji P."/>
            <person name="Sakyi L.B."/>
            <person name="Cui X."/>
            <person name="Yuan T."/>
            <person name="Jiang B."/>
            <person name="Yang W."/>
            <person name="Lam T.T.-Y."/>
            <person name="Chang Q."/>
            <person name="Ding S."/>
            <person name="Wang X."/>
            <person name="Zhu J."/>
            <person name="Ruan X."/>
            <person name="Zhao L."/>
            <person name="Wei J."/>
            <person name="Que T."/>
            <person name="Du C."/>
            <person name="Cheng J."/>
            <person name="Dai P."/>
            <person name="Han X."/>
            <person name="Huang E."/>
            <person name="Gao Y."/>
            <person name="Liu J."/>
            <person name="Shao H."/>
            <person name="Ye R."/>
            <person name="Li L."/>
            <person name="Wei W."/>
            <person name="Wang X."/>
            <person name="Wang C."/>
            <person name="Yang T."/>
            <person name="Huo Q."/>
            <person name="Li W."/>
            <person name="Guo W."/>
            <person name="Chen H."/>
            <person name="Zhou L."/>
            <person name="Ni X."/>
            <person name="Tian J."/>
            <person name="Zhou Y."/>
            <person name="Sheng Y."/>
            <person name="Liu T."/>
            <person name="Pan Y."/>
            <person name="Xia L."/>
            <person name="Li J."/>
            <person name="Zhao F."/>
            <person name="Cao W."/>
        </authorList>
    </citation>
    <scope>NUCLEOTIDE SEQUENCE</scope>
    <source>
        <strain evidence="1">Dsil-2018</strain>
    </source>
</reference>
<name>A0ACB8E3I5_DERSI</name>
<sequence>MSDGQETVARTGTTGSAAAGTPVATWRCLTSRCLWRAAIGVLVAAAALWILYVKYVPSTTTEPLSYWYPWRERPPSVGFTYPRIFLWTPTWGDRAPTTKDQLLRECLVTNPKRKQCYVTKDPVYHVVSDAIVVEASRVDPYNLPRRRHPEQVWVYSTVEGEPATPSSWPLQLVSGMFNWTMSHRDDADVVVPYKKWSYRLKDIVMPREPLLEAIDAKTKSVAWFVSKCEEPLRNNTERFQYYPLPRSSENFMLHINHTFDVFMFSDCGRPLCNSMDECMKMVAEDFYFVFVLETSPCFHHPTEMIYAAFHYNIVPIYFGMTGLGNSVPPGSVYDTSAEPTAFDIVDKLNVMRDNVDAYLPYLTWKETYEETPENPLCALCDVLYASAANASATADVLSWWRRRPECDYVIPSPGGIITETKITPYGIYFVPDELADIPGRIRRPPKVRRTSTTPKPEIPNKHAREDSGHVHDDIL</sequence>
<comment type="caution">
    <text evidence="1">The sequence shown here is derived from an EMBL/GenBank/DDBJ whole genome shotgun (WGS) entry which is preliminary data.</text>
</comment>
<evidence type="ECO:0000313" key="2">
    <source>
        <dbReference type="Proteomes" id="UP000821865"/>
    </source>
</evidence>
<gene>
    <name evidence="1" type="ORF">HPB49_023075</name>
</gene>
<keyword evidence="2" id="KW-1185">Reference proteome</keyword>
<organism evidence="1 2">
    <name type="scientific">Dermacentor silvarum</name>
    <name type="common">Tick</name>
    <dbReference type="NCBI Taxonomy" id="543639"/>
    <lineage>
        <taxon>Eukaryota</taxon>
        <taxon>Metazoa</taxon>
        <taxon>Ecdysozoa</taxon>
        <taxon>Arthropoda</taxon>
        <taxon>Chelicerata</taxon>
        <taxon>Arachnida</taxon>
        <taxon>Acari</taxon>
        <taxon>Parasitiformes</taxon>
        <taxon>Ixodida</taxon>
        <taxon>Ixodoidea</taxon>
        <taxon>Ixodidae</taxon>
        <taxon>Rhipicephalinae</taxon>
        <taxon>Dermacentor</taxon>
    </lineage>
</organism>
<accession>A0ACB8E3I5</accession>
<proteinExistence type="predicted"/>
<protein>
    <submittedName>
        <fullName evidence="1">Uncharacterized protein</fullName>
    </submittedName>
</protein>
<dbReference type="EMBL" id="CM023470">
    <property type="protein sequence ID" value="KAH7981315.1"/>
    <property type="molecule type" value="Genomic_DNA"/>
</dbReference>
<evidence type="ECO:0000313" key="1">
    <source>
        <dbReference type="EMBL" id="KAH7981315.1"/>
    </source>
</evidence>